<name>A0A383C1N6_9ZZZZ</name>
<reference evidence="1" key="1">
    <citation type="submission" date="2018-05" db="EMBL/GenBank/DDBJ databases">
        <authorList>
            <person name="Lanie J.A."/>
            <person name="Ng W.-L."/>
            <person name="Kazmierczak K.M."/>
            <person name="Andrzejewski T.M."/>
            <person name="Davidsen T.M."/>
            <person name="Wayne K.J."/>
            <person name="Tettelin H."/>
            <person name="Glass J.I."/>
            <person name="Rusch D."/>
            <person name="Podicherti R."/>
            <person name="Tsui H.-C.T."/>
            <person name="Winkler M.E."/>
        </authorList>
    </citation>
    <scope>NUCLEOTIDE SEQUENCE</scope>
</reference>
<dbReference type="AlphaFoldDB" id="A0A383C1N6"/>
<gene>
    <name evidence="1" type="ORF">METZ01_LOCUS478833</name>
</gene>
<dbReference type="EMBL" id="UINC01204997">
    <property type="protein sequence ID" value="SVE25979.1"/>
    <property type="molecule type" value="Genomic_DNA"/>
</dbReference>
<feature type="non-terminal residue" evidence="1">
    <location>
        <position position="1"/>
    </location>
</feature>
<feature type="non-terminal residue" evidence="1">
    <location>
        <position position="243"/>
    </location>
</feature>
<proteinExistence type="predicted"/>
<organism evidence="1">
    <name type="scientific">marine metagenome</name>
    <dbReference type="NCBI Taxonomy" id="408172"/>
    <lineage>
        <taxon>unclassified sequences</taxon>
        <taxon>metagenomes</taxon>
        <taxon>ecological metagenomes</taxon>
    </lineage>
</organism>
<accession>A0A383C1N6</accession>
<sequence length="243" mass="27180">ISSPIVPKDEQINDINNPFEYGFSINVPIQSIDVAASYFSGYDRIVSFFGANVWTGQWSNPHAIKQDIVLSYRHTKMFGLGFSSSSNNVFIKGDLGYFITDDKTINTGDSTLYRYWESGIEQIIQDCEEYNVSSSWDTDFEEIVCAIDPKFNNSEVIDNSAKYFQFTLEMEYSPTYDFNIIGQITGSHVLEIGAADSIKTSEGTIIFDPNEYFIPGMGSSNTFISSNALSISARKLLPNIGLE</sequence>
<protein>
    <submittedName>
        <fullName evidence="1">Uncharacterized protein</fullName>
    </submittedName>
</protein>
<evidence type="ECO:0000313" key="1">
    <source>
        <dbReference type="EMBL" id="SVE25979.1"/>
    </source>
</evidence>